<dbReference type="Proteomes" id="UP000030640">
    <property type="component" value="Unassembled WGS sequence"/>
</dbReference>
<protein>
    <submittedName>
        <fullName evidence="2">Uncharacterized protein</fullName>
    </submittedName>
</protein>
<gene>
    <name evidence="2" type="ORF">C922_05096</name>
</gene>
<evidence type="ECO:0000256" key="1">
    <source>
        <dbReference type="SAM" id="MobiDB-lite"/>
    </source>
</evidence>
<evidence type="ECO:0000313" key="2">
    <source>
        <dbReference type="EMBL" id="EUD64534.1"/>
    </source>
</evidence>
<reference evidence="2 3" key="1">
    <citation type="submission" date="2013-02" db="EMBL/GenBank/DDBJ databases">
        <title>The Genome Sequence of Plasmodium inui San Antonio 1.</title>
        <authorList>
            <consortium name="The Broad Institute Genome Sequencing Platform"/>
            <consortium name="The Broad Institute Genome Sequencing Center for Infectious Disease"/>
            <person name="Neafsey D."/>
            <person name="Cheeseman I."/>
            <person name="Volkman S."/>
            <person name="Adams J."/>
            <person name="Walker B."/>
            <person name="Young S.K."/>
            <person name="Zeng Q."/>
            <person name="Gargeya S."/>
            <person name="Fitzgerald M."/>
            <person name="Haas B."/>
            <person name="Abouelleil A."/>
            <person name="Alvarado L."/>
            <person name="Arachchi H.M."/>
            <person name="Berlin A.M."/>
            <person name="Chapman S.B."/>
            <person name="Dewar J."/>
            <person name="Goldberg J."/>
            <person name="Griggs A."/>
            <person name="Gujja S."/>
            <person name="Hansen M."/>
            <person name="Howarth C."/>
            <person name="Imamovic A."/>
            <person name="Larimer J."/>
            <person name="McCowan C."/>
            <person name="Murphy C."/>
            <person name="Neiman D."/>
            <person name="Pearson M."/>
            <person name="Priest M."/>
            <person name="Roberts A."/>
            <person name="Saif S."/>
            <person name="Shea T."/>
            <person name="Sisk P."/>
            <person name="Sykes S."/>
            <person name="Wortman J."/>
            <person name="Nusbaum C."/>
            <person name="Birren B."/>
        </authorList>
    </citation>
    <scope>NUCLEOTIDE SEQUENCE [LARGE SCALE GENOMIC DNA]</scope>
    <source>
        <strain evidence="2 3">San Antonio 1</strain>
    </source>
</reference>
<dbReference type="VEuPathDB" id="PlasmoDB:C922_05096"/>
<organism evidence="2 3">
    <name type="scientific">Plasmodium inui San Antonio 1</name>
    <dbReference type="NCBI Taxonomy" id="1237626"/>
    <lineage>
        <taxon>Eukaryota</taxon>
        <taxon>Sar</taxon>
        <taxon>Alveolata</taxon>
        <taxon>Apicomplexa</taxon>
        <taxon>Aconoidasida</taxon>
        <taxon>Haemosporida</taxon>
        <taxon>Plasmodiidae</taxon>
        <taxon>Plasmodium</taxon>
        <taxon>Plasmodium (Plasmodium)</taxon>
    </lineage>
</organism>
<dbReference type="GeneID" id="20040370"/>
<feature type="compositionally biased region" description="Basic and acidic residues" evidence="1">
    <location>
        <begin position="16"/>
        <end position="36"/>
    </location>
</feature>
<evidence type="ECO:0000313" key="3">
    <source>
        <dbReference type="Proteomes" id="UP000030640"/>
    </source>
</evidence>
<feature type="region of interest" description="Disordered" evidence="1">
    <location>
        <begin position="1"/>
        <end position="62"/>
    </location>
</feature>
<sequence>MPNRKYKFGYESSEASNKESRKKLENNEDQNKSHARETKRHNKDTLQLQLLEGKPRRIKHKK</sequence>
<dbReference type="EMBL" id="KI965496">
    <property type="protein sequence ID" value="EUD64534.1"/>
    <property type="molecule type" value="Genomic_DNA"/>
</dbReference>
<proteinExistence type="predicted"/>
<dbReference type="RefSeq" id="XP_008818891.1">
    <property type="nucleotide sequence ID" value="XM_008820669.1"/>
</dbReference>
<accession>W7A645</accession>
<name>W7A645_9APIC</name>
<keyword evidence="3" id="KW-1185">Reference proteome</keyword>
<dbReference type="AlphaFoldDB" id="W7A645"/>